<dbReference type="AlphaFoldDB" id="A0A0E3L7L5"/>
<sequence length="38" mass="4265">MTEGVLINKMTETGKSAGEMEEVTLIPKNQLTLNWKQT</sequence>
<dbReference type="HOGENOM" id="CLU_3323035_0_0_2"/>
<accession>A0A0E3L7L5</accession>
<organism evidence="1 2">
    <name type="scientific">Methanosarcina siciliae T4/M</name>
    <dbReference type="NCBI Taxonomy" id="1434120"/>
    <lineage>
        <taxon>Archaea</taxon>
        <taxon>Methanobacteriati</taxon>
        <taxon>Methanobacteriota</taxon>
        <taxon>Stenosarchaea group</taxon>
        <taxon>Methanomicrobia</taxon>
        <taxon>Methanosarcinales</taxon>
        <taxon>Methanosarcinaceae</taxon>
        <taxon>Methanosarcina</taxon>
    </lineage>
</organism>
<name>A0A0E3L7L5_9EURY</name>
<proteinExistence type="predicted"/>
<dbReference type="KEGG" id="msw:MSSIT_0262"/>
<keyword evidence="2" id="KW-1185">Reference proteome</keyword>
<protein>
    <submittedName>
        <fullName evidence="1">Formylmethanofuran dehydrogenase (Molybdenum) subunit C</fullName>
        <ecNumber evidence="1">1.2.99.5</ecNumber>
    </submittedName>
</protein>
<reference evidence="1 2" key="1">
    <citation type="submission" date="2014-07" db="EMBL/GenBank/DDBJ databases">
        <title>Methanogenic archaea and the global carbon cycle.</title>
        <authorList>
            <person name="Henriksen J.R."/>
            <person name="Luke J."/>
            <person name="Reinhart S."/>
            <person name="Benedict M.N."/>
            <person name="Youngblut N.D."/>
            <person name="Metcalf M.E."/>
            <person name="Whitaker R.J."/>
            <person name="Metcalf W.W."/>
        </authorList>
    </citation>
    <scope>NUCLEOTIDE SEQUENCE [LARGE SCALE GENOMIC DNA]</scope>
    <source>
        <strain evidence="1 2">T4/M</strain>
    </source>
</reference>
<evidence type="ECO:0000313" key="2">
    <source>
        <dbReference type="Proteomes" id="UP000033111"/>
    </source>
</evidence>
<dbReference type="EMBL" id="CP009506">
    <property type="protein sequence ID" value="AKB26981.1"/>
    <property type="molecule type" value="Genomic_DNA"/>
</dbReference>
<dbReference type="EC" id="1.2.99.5" evidence="1"/>
<dbReference type="PATRIC" id="fig|1434120.4.peg.333"/>
<keyword evidence="1" id="KW-0560">Oxidoreductase</keyword>
<evidence type="ECO:0000313" key="1">
    <source>
        <dbReference type="EMBL" id="AKB26981.1"/>
    </source>
</evidence>
<dbReference type="GO" id="GO:0016491">
    <property type="term" value="F:oxidoreductase activity"/>
    <property type="evidence" value="ECO:0007669"/>
    <property type="project" value="UniProtKB-KW"/>
</dbReference>
<gene>
    <name evidence="1" type="ORF">MSSIT_0262</name>
</gene>
<dbReference type="Proteomes" id="UP000033111">
    <property type="component" value="Chromosome"/>
</dbReference>